<evidence type="ECO:0000313" key="8">
    <source>
        <dbReference type="Proteomes" id="UP000316167"/>
    </source>
</evidence>
<keyword evidence="8" id="KW-1185">Reference proteome</keyword>
<dbReference type="CDD" id="cd00146">
    <property type="entry name" value="PKD"/>
    <property type="match status" value="6"/>
</dbReference>
<dbReference type="GO" id="GO:0006816">
    <property type="term" value="P:calcium ion transport"/>
    <property type="evidence" value="ECO:0007669"/>
    <property type="project" value="TreeGrafter"/>
</dbReference>
<dbReference type="InterPro" id="IPR013783">
    <property type="entry name" value="Ig-like_fold"/>
</dbReference>
<dbReference type="PANTHER" id="PTHR46730:SF1">
    <property type="entry name" value="PLAT DOMAIN-CONTAINING PROTEIN"/>
    <property type="match status" value="1"/>
</dbReference>
<dbReference type="InterPro" id="IPR011042">
    <property type="entry name" value="6-blade_b-propeller_TolB-like"/>
</dbReference>
<proteinExistence type="predicted"/>
<dbReference type="Pfam" id="PF13585">
    <property type="entry name" value="CHU_C"/>
    <property type="match status" value="1"/>
</dbReference>
<keyword evidence="2" id="KW-0812">Transmembrane</keyword>
<feature type="domain" description="PKD" evidence="6">
    <location>
        <begin position="394"/>
        <end position="433"/>
    </location>
</feature>
<feature type="domain" description="PKD" evidence="6">
    <location>
        <begin position="982"/>
        <end position="1040"/>
    </location>
</feature>
<dbReference type="SUPFAM" id="SSF49299">
    <property type="entry name" value="PKD domain"/>
    <property type="match status" value="8"/>
</dbReference>
<dbReference type="AlphaFoldDB" id="A0A562S7T5"/>
<evidence type="ECO:0000256" key="2">
    <source>
        <dbReference type="ARBA" id="ARBA00022692"/>
    </source>
</evidence>
<sequence length="1207" mass="132124">MIKLKSILLFCLNLTIPITVLFAQQGNNWYFGFKAGLNFGSTPPLPLLDGQLNTKEGCSTISDTKGDLLFYTNGDTVYNKQHQIMANGTGLYGHISSFQSSIIIPRPGSDSLFYIFTADAQENTGARGYNYSVVDMSRQGGLGQVIEKNTLLYAPSSERMTAVRHNNGVDVWLITHVPVANEFRTFLITCKGVTSIPVSSFSGDAYPEDTRQGFRSDLIGVFKASPDGKLLITSTYSETGFAQLYSFNSATGIVSNAFRLPLRRLSIGAEFSADSKMLYVGDVFPGAHKIYQYDVSTYNPTNILNSRYELNVGTTVGSMQIGPDNKIYVVGRELDSFLHIIEQPQNIGAACSFKQRSISLSGRSAWVGLPSFMPSLFINQGASFDYSIQNDCSTVNFTGTSTLQGALNWYWEFGDGNTSTLQNPVHTYQNSGNIYNVTLRVSSNLFCGELKVGKPINLTRVIPEAGFAHTLQCGNYTVSFTDTSKLKGNFSPDVMWDFGDGATSTLQNPVHTYTSTGKFKVLLRIGNNATCGGFDTISKIISIEAKPIANFNHSTLCNSSPIQFTDISTISTGTISHWFWDFGDKSTSTQKNPVKTYSIAGNYTVKFVTVSGTGCVSDTVYRTIAVSSKPINSFTVSDTCISNITRFTGTSDVTNGNITGQWWDFGDSSVSNISNPFHTYTVPGNYRIRFVTMANTGCASDTLSRFISIGSKPLAAIASDEQCGNKQVNFNSQSSNQNQPLTGWHWSFGDTNTGIQENISHTYNAFDDYQVKLVVVSSFGCVSDTARKVIQVNAKPTANPQYIDGCLGAPIEFTDNSSIESGFINQRHWILGDGTTSQQKLFTKTFQTAGDLEIKLAVTSDRNCVSDTVTRQINIESKPIANFSIADGCVSDQLQIINQSNIGTGTIIKHFWDFGDNSTATVAQPIYRYGAGGNYSVRYMTESKNGCKSDTVKNTVLIETKPVVDFSFGSTCAGKEVIFQNISNNQAGTIIAWQWNFGNGENSGLYQPTVTYVQHGIYPVSLTARTYNGCSATLSKSITIRKVNIFAGRDTVTAIGQPLQLSGSGASSYNWSPPQYLDNPTIANPVAILPVDMNYILSAITDEGCIGVDTISIKVYKGPEIFVPTAFVPEGINRVFMPILIGMKALISFEVYNRWGQRVYQTNKFNEGWNGQFNGKAQVAGMYIWNVRALDYMGIMHHRKGNVVLIR</sequence>
<accession>A0A562S7T5</accession>
<keyword evidence="5" id="KW-0472">Membrane</keyword>
<dbReference type="RefSeq" id="WP_144888762.1">
    <property type="nucleotide sequence ID" value="NZ_VLLE01000010.1"/>
</dbReference>
<dbReference type="SUPFAM" id="SSF50969">
    <property type="entry name" value="YVTN repeat-like/Quinoprotein amine dehydrogenase"/>
    <property type="match status" value="1"/>
</dbReference>
<dbReference type="Gene3D" id="2.120.10.30">
    <property type="entry name" value="TolB, C-terminal domain"/>
    <property type="match status" value="1"/>
</dbReference>
<protein>
    <submittedName>
        <fullName evidence="7">PKD repeat protein</fullName>
    </submittedName>
</protein>
<dbReference type="Pfam" id="PF18911">
    <property type="entry name" value="PKD_4"/>
    <property type="match status" value="8"/>
</dbReference>
<dbReference type="EMBL" id="VLLE01000010">
    <property type="protein sequence ID" value="TWI77511.1"/>
    <property type="molecule type" value="Genomic_DNA"/>
</dbReference>
<gene>
    <name evidence="7" type="ORF">IQ13_4317</name>
</gene>
<organism evidence="7 8">
    <name type="scientific">Lacibacter cauensis</name>
    <dbReference type="NCBI Taxonomy" id="510947"/>
    <lineage>
        <taxon>Bacteria</taxon>
        <taxon>Pseudomonadati</taxon>
        <taxon>Bacteroidota</taxon>
        <taxon>Chitinophagia</taxon>
        <taxon>Chitinophagales</taxon>
        <taxon>Chitinophagaceae</taxon>
        <taxon>Lacibacter</taxon>
    </lineage>
</organism>
<evidence type="ECO:0000256" key="3">
    <source>
        <dbReference type="ARBA" id="ARBA00022737"/>
    </source>
</evidence>
<dbReference type="GO" id="GO:0005886">
    <property type="term" value="C:plasma membrane"/>
    <property type="evidence" value="ECO:0007669"/>
    <property type="project" value="TreeGrafter"/>
</dbReference>
<feature type="domain" description="PKD" evidence="6">
    <location>
        <begin position="663"/>
        <end position="714"/>
    </location>
</feature>
<evidence type="ECO:0000256" key="5">
    <source>
        <dbReference type="ARBA" id="ARBA00023136"/>
    </source>
</evidence>
<name>A0A562S7T5_9BACT</name>
<dbReference type="InterPro" id="IPR022409">
    <property type="entry name" value="PKD/Chitinase_dom"/>
</dbReference>
<dbReference type="PROSITE" id="PS50093">
    <property type="entry name" value="PKD"/>
    <property type="match status" value="8"/>
</dbReference>
<evidence type="ECO:0000256" key="1">
    <source>
        <dbReference type="ARBA" id="ARBA00004141"/>
    </source>
</evidence>
<comment type="caution">
    <text evidence="7">The sequence shown here is derived from an EMBL/GenBank/DDBJ whole genome shotgun (WGS) entry which is preliminary data.</text>
</comment>
<reference evidence="7 8" key="1">
    <citation type="journal article" date="2015" name="Stand. Genomic Sci.">
        <title>Genomic Encyclopedia of Bacterial and Archaeal Type Strains, Phase III: the genomes of soil and plant-associated and newly described type strains.</title>
        <authorList>
            <person name="Whitman W.B."/>
            <person name="Woyke T."/>
            <person name="Klenk H.P."/>
            <person name="Zhou Y."/>
            <person name="Lilburn T.G."/>
            <person name="Beck B.J."/>
            <person name="De Vos P."/>
            <person name="Vandamme P."/>
            <person name="Eisen J.A."/>
            <person name="Garrity G."/>
            <person name="Hugenholtz P."/>
            <person name="Kyrpides N.C."/>
        </authorList>
    </citation>
    <scope>NUCLEOTIDE SEQUENCE [LARGE SCALE GENOMIC DNA]</scope>
    <source>
        <strain evidence="7 8">CGMCC 1.7271</strain>
    </source>
</reference>
<dbReference type="InterPro" id="IPR000601">
    <property type="entry name" value="PKD_dom"/>
</dbReference>
<dbReference type="GO" id="GO:0005261">
    <property type="term" value="F:monoatomic cation channel activity"/>
    <property type="evidence" value="ECO:0007669"/>
    <property type="project" value="TreeGrafter"/>
</dbReference>
<feature type="domain" description="PKD" evidence="6">
    <location>
        <begin position="829"/>
        <end position="880"/>
    </location>
</feature>
<dbReference type="PANTHER" id="PTHR46730">
    <property type="entry name" value="POLYCYSTIN-1"/>
    <property type="match status" value="1"/>
</dbReference>
<feature type="domain" description="PKD" evidence="6">
    <location>
        <begin position="571"/>
        <end position="631"/>
    </location>
</feature>
<dbReference type="SMART" id="SM00089">
    <property type="entry name" value="PKD"/>
    <property type="match status" value="8"/>
</dbReference>
<evidence type="ECO:0000313" key="7">
    <source>
        <dbReference type="EMBL" id="TWI77511.1"/>
    </source>
</evidence>
<keyword evidence="3" id="KW-0677">Repeat</keyword>
<feature type="domain" description="PKD" evidence="6">
    <location>
        <begin position="903"/>
        <end position="963"/>
    </location>
</feature>
<comment type="subcellular location">
    <subcellularLocation>
        <location evidence="1">Membrane</location>
        <topology evidence="1">Multi-pass membrane protein</topology>
    </subcellularLocation>
</comment>
<feature type="domain" description="PKD" evidence="6">
    <location>
        <begin position="496"/>
        <end position="529"/>
    </location>
</feature>
<evidence type="ECO:0000256" key="4">
    <source>
        <dbReference type="ARBA" id="ARBA00022989"/>
    </source>
</evidence>
<dbReference type="Proteomes" id="UP000316167">
    <property type="component" value="Unassembled WGS sequence"/>
</dbReference>
<dbReference type="Gene3D" id="2.60.40.10">
    <property type="entry name" value="Immunoglobulins"/>
    <property type="match status" value="8"/>
</dbReference>
<keyword evidence="4" id="KW-1133">Transmembrane helix</keyword>
<dbReference type="InterPro" id="IPR035986">
    <property type="entry name" value="PKD_dom_sf"/>
</dbReference>
<evidence type="ECO:0000259" key="6">
    <source>
        <dbReference type="PROSITE" id="PS50093"/>
    </source>
</evidence>
<feature type="domain" description="PKD" evidence="6">
    <location>
        <begin position="713"/>
        <end position="797"/>
    </location>
</feature>
<dbReference type="OrthoDB" id="9765926at2"/>
<dbReference type="InterPro" id="IPR011044">
    <property type="entry name" value="Quino_amine_DH_bsu"/>
</dbReference>